<gene>
    <name evidence="2" type="ORF">QQF64_003027</name>
</gene>
<evidence type="ECO:0000313" key="2">
    <source>
        <dbReference type="EMBL" id="KAL1265000.1"/>
    </source>
</evidence>
<organism evidence="2 3">
    <name type="scientific">Cirrhinus molitorella</name>
    <name type="common">mud carp</name>
    <dbReference type="NCBI Taxonomy" id="172907"/>
    <lineage>
        <taxon>Eukaryota</taxon>
        <taxon>Metazoa</taxon>
        <taxon>Chordata</taxon>
        <taxon>Craniata</taxon>
        <taxon>Vertebrata</taxon>
        <taxon>Euteleostomi</taxon>
        <taxon>Actinopterygii</taxon>
        <taxon>Neopterygii</taxon>
        <taxon>Teleostei</taxon>
        <taxon>Ostariophysi</taxon>
        <taxon>Cypriniformes</taxon>
        <taxon>Cyprinidae</taxon>
        <taxon>Labeoninae</taxon>
        <taxon>Labeonini</taxon>
        <taxon>Cirrhinus</taxon>
    </lineage>
</organism>
<feature type="compositionally biased region" description="Basic residues" evidence="1">
    <location>
        <begin position="8"/>
        <end position="23"/>
    </location>
</feature>
<feature type="non-terminal residue" evidence="2">
    <location>
        <position position="111"/>
    </location>
</feature>
<name>A0ABR3MJW8_9TELE</name>
<evidence type="ECO:0000256" key="1">
    <source>
        <dbReference type="SAM" id="MobiDB-lite"/>
    </source>
</evidence>
<dbReference type="Proteomes" id="UP001558613">
    <property type="component" value="Unassembled WGS sequence"/>
</dbReference>
<feature type="region of interest" description="Disordered" evidence="1">
    <location>
        <begin position="1"/>
        <end position="26"/>
    </location>
</feature>
<comment type="caution">
    <text evidence="2">The sequence shown here is derived from an EMBL/GenBank/DDBJ whole genome shotgun (WGS) entry which is preliminary data.</text>
</comment>
<protein>
    <submittedName>
        <fullName evidence="2">Uncharacterized protein</fullName>
    </submittedName>
</protein>
<accession>A0ABR3MJW8</accession>
<keyword evidence="3" id="KW-1185">Reference proteome</keyword>
<proteinExistence type="predicted"/>
<reference evidence="2 3" key="1">
    <citation type="submission" date="2023-09" db="EMBL/GenBank/DDBJ databases">
        <authorList>
            <person name="Wang M."/>
        </authorList>
    </citation>
    <scope>NUCLEOTIDE SEQUENCE [LARGE SCALE GENOMIC DNA]</scope>
    <source>
        <strain evidence="2">GT-2023</strain>
        <tissue evidence="2">Liver</tissue>
    </source>
</reference>
<evidence type="ECO:0000313" key="3">
    <source>
        <dbReference type="Proteomes" id="UP001558613"/>
    </source>
</evidence>
<dbReference type="EMBL" id="JAYMGO010000011">
    <property type="protein sequence ID" value="KAL1265000.1"/>
    <property type="molecule type" value="Genomic_DNA"/>
</dbReference>
<sequence length="111" mass="12643">DWDWDTGRKRRCHGTPSRNRRRNVASESRFGNTVKLGLWELEVEPPFPAGSRAARTGRHRAPKETRGWSVWRDAGDKKRALDLLTQITTCLHPIFLRDLKGNDSSHLGVGV</sequence>
<feature type="non-terminal residue" evidence="2">
    <location>
        <position position="1"/>
    </location>
</feature>